<feature type="region of interest" description="Disordered" evidence="1">
    <location>
        <begin position="737"/>
        <end position="764"/>
    </location>
</feature>
<feature type="compositionally biased region" description="Basic and acidic residues" evidence="1">
    <location>
        <begin position="415"/>
        <end position="424"/>
    </location>
</feature>
<sequence length="818" mass="90556">MRVVATARETNTERAQRESSPLETADPTPRACGCNMRACGAGAGEEPRLEFSAPLLELGPVLPYSTGEEGAVLVRNPCPFPVEFYSLEYDTQYLEEEKILRPSQMMTGYDDKNVLLLPPRVPGEGLPPELLEYYKDQNALPPQEDQELPKEREGSVGRGAVGELVANPVSRALARHMGLDLSPEGQAARNRLGISIIVHGAPLSGKTATAVALAKHYGAACLSVDSVVLEAVSTGGSRAGLQARELCARAAQEHAQKRAEETEGKKTEGSQPTSTSQPADSVALGVPVAQVHRRLSVSGSLAEDQELMTCLLPDDLLVDILSERLQLSDCHRGVVIDGLETPYCRSLADALQSVLKALSNRPLIYMVNLSHSYQALKATERAHREAAEREQRESMEREKLRLKEMDEEEYDALPEEEKERVDLQHLEELRQRRRREQERMQREQEERRQQEEQERLREEEEQRKRSKKGKKEQPKEEASGKKSQLDRKQSSVSLRCESKLEPPLKDGAKPSTEGAREPEDAGRKGRSREGQAGSPLPSEDPEREQMTEADRQLLARFQQYEQSQDLLSHTLQYWDRAKARLFMAPPTEAPPPDPQDSAPERHAPSGKKGRKEREREREKEREKERVERERLKAELAPPSPASAPALLLGEALEGAETEAPPEGVPQILLPVSGRDHPSGAEILGSGKLPPGRASFDWSDCVCSDWFLKVLDGLGQGPKGPPVPPPVIYSVVPYPEQRAPPSSQEGSAHFTFLAPPVPEDPAEDRKEAELEPDVLSSASLAKVRQHASAYSVQFPLLVPVELDGHVESECAEVALLRFI</sequence>
<evidence type="ECO:0000313" key="4">
    <source>
        <dbReference type="Proteomes" id="UP001044222"/>
    </source>
</evidence>
<dbReference type="Gene3D" id="3.40.50.300">
    <property type="entry name" value="P-loop containing nucleotide triphosphate hydrolases"/>
    <property type="match status" value="1"/>
</dbReference>
<evidence type="ECO:0000313" key="3">
    <source>
        <dbReference type="EMBL" id="KAG5849419.1"/>
    </source>
</evidence>
<feature type="compositionally biased region" description="Basic and acidic residues" evidence="1">
    <location>
        <begin position="382"/>
        <end position="404"/>
    </location>
</feature>
<dbReference type="PANTHER" id="PTHR23053:SF0">
    <property type="entry name" value="HYDROCEPHALUS-INDUCING PROTEIN HOMOLOG"/>
    <property type="match status" value="1"/>
</dbReference>
<feature type="region of interest" description="Disordered" evidence="1">
    <location>
        <begin position="441"/>
        <end position="556"/>
    </location>
</feature>
<organism evidence="3 4">
    <name type="scientific">Anguilla anguilla</name>
    <name type="common">European freshwater eel</name>
    <name type="synonym">Muraena anguilla</name>
    <dbReference type="NCBI Taxonomy" id="7936"/>
    <lineage>
        <taxon>Eukaryota</taxon>
        <taxon>Metazoa</taxon>
        <taxon>Chordata</taxon>
        <taxon>Craniata</taxon>
        <taxon>Vertebrata</taxon>
        <taxon>Euteleostomi</taxon>
        <taxon>Actinopterygii</taxon>
        <taxon>Neopterygii</taxon>
        <taxon>Teleostei</taxon>
        <taxon>Anguilliformes</taxon>
        <taxon>Anguillidae</taxon>
        <taxon>Anguilla</taxon>
    </lineage>
</organism>
<dbReference type="Pfam" id="PF17213">
    <property type="entry name" value="Hydin_ADK"/>
    <property type="match status" value="1"/>
</dbReference>
<dbReference type="GO" id="GO:0003341">
    <property type="term" value="P:cilium movement"/>
    <property type="evidence" value="ECO:0007669"/>
    <property type="project" value="TreeGrafter"/>
</dbReference>
<dbReference type="InterPro" id="IPR033305">
    <property type="entry name" value="Hydin-like"/>
</dbReference>
<name>A0A9D3RZE0_ANGAN</name>
<proteinExistence type="predicted"/>
<dbReference type="GO" id="GO:0005930">
    <property type="term" value="C:axoneme"/>
    <property type="evidence" value="ECO:0007669"/>
    <property type="project" value="TreeGrafter"/>
</dbReference>
<evidence type="ECO:0000256" key="1">
    <source>
        <dbReference type="SAM" id="MobiDB-lite"/>
    </source>
</evidence>
<comment type="caution">
    <text evidence="3">The sequence shown here is derived from an EMBL/GenBank/DDBJ whole genome shotgun (WGS) entry which is preliminary data.</text>
</comment>
<dbReference type="AlphaFoldDB" id="A0A9D3RZE0"/>
<feature type="region of interest" description="Disordered" evidence="1">
    <location>
        <begin position="582"/>
        <end position="673"/>
    </location>
</feature>
<feature type="compositionally biased region" description="Low complexity" evidence="1">
    <location>
        <begin position="642"/>
        <end position="661"/>
    </location>
</feature>
<feature type="compositionally biased region" description="Basic and acidic residues" evidence="1">
    <location>
        <begin position="543"/>
        <end position="553"/>
    </location>
</feature>
<feature type="domain" description="Hydin adenylate kinase-like" evidence="2">
    <location>
        <begin position="196"/>
        <end position="275"/>
    </location>
</feature>
<feature type="compositionally biased region" description="Basic and acidic residues" evidence="1">
    <location>
        <begin position="496"/>
        <end position="529"/>
    </location>
</feature>
<dbReference type="PANTHER" id="PTHR23053">
    <property type="entry name" value="DLEC1 DELETED IN LUNG AND ESOPHAGEAL CANCER 1"/>
    <property type="match status" value="1"/>
</dbReference>
<dbReference type="InterPro" id="IPR027417">
    <property type="entry name" value="P-loop_NTPase"/>
</dbReference>
<feature type="compositionally biased region" description="Basic and acidic residues" evidence="1">
    <location>
        <begin position="252"/>
        <end position="268"/>
    </location>
</feature>
<keyword evidence="4" id="KW-1185">Reference proteome</keyword>
<gene>
    <name evidence="3" type="ORF">ANANG_G00110200</name>
</gene>
<dbReference type="Proteomes" id="UP001044222">
    <property type="component" value="Unassembled WGS sequence"/>
</dbReference>
<dbReference type="GO" id="GO:1904158">
    <property type="term" value="P:axonemal central apparatus assembly"/>
    <property type="evidence" value="ECO:0007669"/>
    <property type="project" value="TreeGrafter"/>
</dbReference>
<dbReference type="EMBL" id="JAFIRN010000005">
    <property type="protein sequence ID" value="KAG5849419.1"/>
    <property type="molecule type" value="Genomic_DNA"/>
</dbReference>
<protein>
    <recommendedName>
        <fullName evidence="2">Hydin adenylate kinase-like domain-containing protein</fullName>
    </recommendedName>
</protein>
<feature type="compositionally biased region" description="Acidic residues" evidence="1">
    <location>
        <begin position="405"/>
        <end position="414"/>
    </location>
</feature>
<dbReference type="SUPFAM" id="SSF52540">
    <property type="entry name" value="P-loop containing nucleoside triphosphate hydrolases"/>
    <property type="match status" value="1"/>
</dbReference>
<feature type="compositionally biased region" description="Basic and acidic residues" evidence="1">
    <location>
        <begin position="471"/>
        <end position="489"/>
    </location>
</feature>
<evidence type="ECO:0000259" key="2">
    <source>
        <dbReference type="Pfam" id="PF17213"/>
    </source>
</evidence>
<feature type="compositionally biased region" description="Polar residues" evidence="1">
    <location>
        <begin position="269"/>
        <end position="279"/>
    </location>
</feature>
<reference evidence="3" key="1">
    <citation type="submission" date="2021-01" db="EMBL/GenBank/DDBJ databases">
        <title>A chromosome-scale assembly of European eel, Anguilla anguilla.</title>
        <authorList>
            <person name="Henkel C."/>
            <person name="Jong-Raadsen S.A."/>
            <person name="Dufour S."/>
            <person name="Weltzien F.-A."/>
            <person name="Palstra A.P."/>
            <person name="Pelster B."/>
            <person name="Spaink H.P."/>
            <person name="Van Den Thillart G.E."/>
            <person name="Jansen H."/>
            <person name="Zahm M."/>
            <person name="Klopp C."/>
            <person name="Cedric C."/>
            <person name="Louis A."/>
            <person name="Berthelot C."/>
            <person name="Parey E."/>
            <person name="Roest Crollius H."/>
            <person name="Montfort J."/>
            <person name="Robinson-Rechavi M."/>
            <person name="Bucao C."/>
            <person name="Bouchez O."/>
            <person name="Gislard M."/>
            <person name="Lluch J."/>
            <person name="Milhes M."/>
            <person name="Lampietro C."/>
            <person name="Lopez Roques C."/>
            <person name="Donnadieu C."/>
            <person name="Braasch I."/>
            <person name="Desvignes T."/>
            <person name="Postlethwait J."/>
            <person name="Bobe J."/>
            <person name="Guiguen Y."/>
            <person name="Dirks R."/>
        </authorList>
    </citation>
    <scope>NUCLEOTIDE SEQUENCE</scope>
    <source>
        <strain evidence="3">Tag_6206</strain>
        <tissue evidence="3">Liver</tissue>
    </source>
</reference>
<accession>A0A9D3RZE0</accession>
<dbReference type="InterPro" id="IPR033768">
    <property type="entry name" value="Hydin_ADK"/>
</dbReference>
<feature type="region of interest" description="Disordered" evidence="1">
    <location>
        <begin position="252"/>
        <end position="281"/>
    </location>
</feature>
<feature type="compositionally biased region" description="Basic and acidic residues" evidence="1">
    <location>
        <begin position="441"/>
        <end position="463"/>
    </location>
</feature>
<feature type="compositionally biased region" description="Basic and acidic residues" evidence="1">
    <location>
        <begin position="611"/>
        <end position="633"/>
    </location>
</feature>
<feature type="region of interest" description="Disordered" evidence="1">
    <location>
        <begin position="382"/>
        <end position="424"/>
    </location>
</feature>
<feature type="region of interest" description="Disordered" evidence="1">
    <location>
        <begin position="1"/>
        <end position="28"/>
    </location>
</feature>